<keyword evidence="5" id="KW-1185">Reference proteome</keyword>
<dbReference type="InterPro" id="IPR015042">
    <property type="entry name" value="BPS-dom"/>
</dbReference>
<dbReference type="Pfam" id="PF08947">
    <property type="entry name" value="BPS"/>
    <property type="match status" value="1"/>
</dbReference>
<sequence length="254" mass="28125">MVCGRVFKKVREAVLPRIKALAKVVVTFANRLKNVENNGDSKKTAGRVSKESIRSRVAMDFTGRVGRIVDDPQEANAIAVGEGYSWKRRWRPSTRLLGPSAAAQAHIQTLEAAVHITQPWFHSGMTRDQANELMARHGTNDGVFLVRESHSNRGSFVLTYKHGSRVFHAQITPIFDPLGDRPLYSLDNGATRFYDILQLVEFYQLNTGSLPTRLTHYIVQNGNTVVVPTPFAQRTAHDQQASTSSSASPGRGAN</sequence>
<evidence type="ECO:0000259" key="3">
    <source>
        <dbReference type="PROSITE" id="PS50001"/>
    </source>
</evidence>
<dbReference type="Gene3D" id="3.30.505.10">
    <property type="entry name" value="SH2 domain"/>
    <property type="match status" value="1"/>
</dbReference>
<evidence type="ECO:0000313" key="5">
    <source>
        <dbReference type="Proteomes" id="UP001159042"/>
    </source>
</evidence>
<evidence type="ECO:0000256" key="1">
    <source>
        <dbReference type="PROSITE-ProRule" id="PRU00191"/>
    </source>
</evidence>
<feature type="region of interest" description="Disordered" evidence="2">
    <location>
        <begin position="234"/>
        <end position="254"/>
    </location>
</feature>
<dbReference type="PRINTS" id="PR00401">
    <property type="entry name" value="SH2DOMAIN"/>
</dbReference>
<dbReference type="InterPro" id="IPR039664">
    <property type="entry name" value="GRB/APBB1IP"/>
</dbReference>
<feature type="domain" description="SH2" evidence="3">
    <location>
        <begin position="120"/>
        <end position="218"/>
    </location>
</feature>
<reference evidence="4 5" key="1">
    <citation type="journal article" date="2023" name="Insect Mol. Biol.">
        <title>Genome sequencing provides insights into the evolution of gene families encoding plant cell wall-degrading enzymes in longhorned beetles.</title>
        <authorList>
            <person name="Shin N.R."/>
            <person name="Okamura Y."/>
            <person name="Kirsch R."/>
            <person name="Pauchet Y."/>
        </authorList>
    </citation>
    <scope>NUCLEOTIDE SEQUENCE [LARGE SCALE GENOMIC DNA]</scope>
    <source>
        <strain evidence="4">EAD_L_NR</strain>
    </source>
</reference>
<dbReference type="SMART" id="SM00252">
    <property type="entry name" value="SH2"/>
    <property type="match status" value="1"/>
</dbReference>
<gene>
    <name evidence="4" type="ORF">NQ315_004822</name>
</gene>
<organism evidence="4 5">
    <name type="scientific">Exocentrus adspersus</name>
    <dbReference type="NCBI Taxonomy" id="1586481"/>
    <lineage>
        <taxon>Eukaryota</taxon>
        <taxon>Metazoa</taxon>
        <taxon>Ecdysozoa</taxon>
        <taxon>Arthropoda</taxon>
        <taxon>Hexapoda</taxon>
        <taxon>Insecta</taxon>
        <taxon>Pterygota</taxon>
        <taxon>Neoptera</taxon>
        <taxon>Endopterygota</taxon>
        <taxon>Coleoptera</taxon>
        <taxon>Polyphaga</taxon>
        <taxon>Cucujiformia</taxon>
        <taxon>Chrysomeloidea</taxon>
        <taxon>Cerambycidae</taxon>
        <taxon>Lamiinae</taxon>
        <taxon>Acanthocinini</taxon>
        <taxon>Exocentrus</taxon>
    </lineage>
</organism>
<dbReference type="InterPro" id="IPR036860">
    <property type="entry name" value="SH2_dom_sf"/>
</dbReference>
<keyword evidence="1" id="KW-0727">SH2 domain</keyword>
<dbReference type="SUPFAM" id="SSF55550">
    <property type="entry name" value="SH2 domain"/>
    <property type="match status" value="1"/>
</dbReference>
<protein>
    <recommendedName>
        <fullName evidence="3">SH2 domain-containing protein</fullName>
    </recommendedName>
</protein>
<dbReference type="EMBL" id="JANEYG010000013">
    <property type="protein sequence ID" value="KAJ8920683.1"/>
    <property type="molecule type" value="Genomic_DNA"/>
</dbReference>
<evidence type="ECO:0000313" key="4">
    <source>
        <dbReference type="EMBL" id="KAJ8920683.1"/>
    </source>
</evidence>
<evidence type="ECO:0000256" key="2">
    <source>
        <dbReference type="SAM" id="MobiDB-lite"/>
    </source>
</evidence>
<dbReference type="Proteomes" id="UP001159042">
    <property type="component" value="Unassembled WGS sequence"/>
</dbReference>
<accession>A0AAV8W2G6</accession>
<comment type="caution">
    <text evidence="4">The sequence shown here is derived from an EMBL/GenBank/DDBJ whole genome shotgun (WGS) entry which is preliminary data.</text>
</comment>
<dbReference type="Pfam" id="PF00017">
    <property type="entry name" value="SH2"/>
    <property type="match status" value="1"/>
</dbReference>
<name>A0AAV8W2G6_9CUCU</name>
<dbReference type="PANTHER" id="PTHR11243:SF38">
    <property type="entry name" value="GROWTH FACTOR RECEPTOR-BOUND PROTEIN 14-LIKE ISOFORM X1"/>
    <property type="match status" value="1"/>
</dbReference>
<dbReference type="PANTHER" id="PTHR11243">
    <property type="entry name" value="GROWTH FACTOR RECEPTOR-BOUND PROTEIN"/>
    <property type="match status" value="1"/>
</dbReference>
<dbReference type="AlphaFoldDB" id="A0AAV8W2G6"/>
<dbReference type="InterPro" id="IPR000980">
    <property type="entry name" value="SH2"/>
</dbReference>
<proteinExistence type="predicted"/>
<feature type="compositionally biased region" description="Polar residues" evidence="2">
    <location>
        <begin position="238"/>
        <end position="248"/>
    </location>
</feature>
<dbReference type="PROSITE" id="PS50001">
    <property type="entry name" value="SH2"/>
    <property type="match status" value="1"/>
</dbReference>